<reference evidence="2" key="1">
    <citation type="submission" date="2019-08" db="EMBL/GenBank/DDBJ databases">
        <authorList>
            <person name="Kucharzyk K."/>
            <person name="Murdoch R.W."/>
            <person name="Higgins S."/>
            <person name="Loffler F."/>
        </authorList>
    </citation>
    <scope>NUCLEOTIDE SEQUENCE</scope>
</reference>
<evidence type="ECO:0000313" key="2">
    <source>
        <dbReference type="EMBL" id="MPM99860.1"/>
    </source>
</evidence>
<organism evidence="2">
    <name type="scientific">bioreactor metagenome</name>
    <dbReference type="NCBI Taxonomy" id="1076179"/>
    <lineage>
        <taxon>unclassified sequences</taxon>
        <taxon>metagenomes</taxon>
        <taxon>ecological metagenomes</taxon>
    </lineage>
</organism>
<accession>A0A645EDD2</accession>
<proteinExistence type="predicted"/>
<feature type="region of interest" description="Disordered" evidence="1">
    <location>
        <begin position="48"/>
        <end position="72"/>
    </location>
</feature>
<dbReference type="EMBL" id="VSSQ01045926">
    <property type="protein sequence ID" value="MPM99860.1"/>
    <property type="molecule type" value="Genomic_DNA"/>
</dbReference>
<gene>
    <name evidence="2" type="ORF">SDC9_147055</name>
</gene>
<protein>
    <submittedName>
        <fullName evidence="2">Uncharacterized protein</fullName>
    </submittedName>
</protein>
<dbReference type="AlphaFoldDB" id="A0A645EDD2"/>
<sequence>MLLASTNKPVYFNIETEAIELAFATRKDFNFSAWVKGKIRKELDCQKEQTEKLDTNGNQLKNDKQKPLVWKL</sequence>
<evidence type="ECO:0000256" key="1">
    <source>
        <dbReference type="SAM" id="MobiDB-lite"/>
    </source>
</evidence>
<comment type="caution">
    <text evidence="2">The sequence shown here is derived from an EMBL/GenBank/DDBJ whole genome shotgun (WGS) entry which is preliminary data.</text>
</comment>
<name>A0A645EDD2_9ZZZZ</name>